<keyword evidence="1" id="KW-0812">Transmembrane</keyword>
<keyword evidence="3" id="KW-1185">Reference proteome</keyword>
<dbReference type="PANTHER" id="PTHR37172:SF3">
    <property type="entry name" value="TRANSMEMBRANE PROTEIN"/>
    <property type="match status" value="1"/>
</dbReference>
<reference evidence="2 3" key="1">
    <citation type="submission" date="2018-02" db="EMBL/GenBank/DDBJ databases">
        <title>Draft genome of wild Prunus yedoensis var. nudiflora.</title>
        <authorList>
            <person name="Baek S."/>
            <person name="Kim J.-H."/>
            <person name="Choi K."/>
            <person name="Kim G.-B."/>
            <person name="Cho A."/>
            <person name="Jang H."/>
            <person name="Shin C.-H."/>
            <person name="Yu H.-J."/>
            <person name="Mun J.-H."/>
        </authorList>
    </citation>
    <scope>NUCLEOTIDE SEQUENCE [LARGE SCALE GENOMIC DNA]</scope>
    <source>
        <strain evidence="3">cv. Jeju island</strain>
        <tissue evidence="2">Leaf</tissue>
    </source>
</reference>
<gene>
    <name evidence="2" type="ORF">Pyn_21312</name>
</gene>
<dbReference type="OrthoDB" id="1913803at2759"/>
<protein>
    <recommendedName>
        <fullName evidence="4">Transmembrane protein</fullName>
    </recommendedName>
</protein>
<dbReference type="Proteomes" id="UP000250321">
    <property type="component" value="Unassembled WGS sequence"/>
</dbReference>
<evidence type="ECO:0008006" key="4">
    <source>
        <dbReference type="Google" id="ProtNLM"/>
    </source>
</evidence>
<name>A0A314Y9T7_PRUYE</name>
<dbReference type="EMBL" id="PJQY01001140">
    <property type="protein sequence ID" value="PQQ05105.1"/>
    <property type="molecule type" value="Genomic_DNA"/>
</dbReference>
<accession>A0A314Y9T7</accession>
<feature type="transmembrane region" description="Helical" evidence="1">
    <location>
        <begin position="90"/>
        <end position="114"/>
    </location>
</feature>
<proteinExistence type="predicted"/>
<evidence type="ECO:0000313" key="2">
    <source>
        <dbReference type="EMBL" id="PQQ05105.1"/>
    </source>
</evidence>
<evidence type="ECO:0000256" key="1">
    <source>
        <dbReference type="SAM" id="Phobius"/>
    </source>
</evidence>
<dbReference type="AlphaFoldDB" id="A0A314Y9T7"/>
<keyword evidence="1" id="KW-1133">Transmembrane helix</keyword>
<evidence type="ECO:0000313" key="3">
    <source>
        <dbReference type="Proteomes" id="UP000250321"/>
    </source>
</evidence>
<feature type="transmembrane region" description="Helical" evidence="1">
    <location>
        <begin position="126"/>
        <end position="144"/>
    </location>
</feature>
<sequence>MSLQNYLDWEQRAKKLLMSLTSFLKQPFHTLTITLLSLLLPLSFLLLARLSCANYLLSLSFAPLHPDPNYSTTTTSSTIFSLFRYATPSLLYILVSIVSTAAFIHCLTGKITIITEFPTPIFRPRLYTAWIFLCTLQVCVGLGIEGSIAAGINGATFGGVDERICLLSRAIFFLGLHETMLHWCRVVVKPVVDDTVGDEVESLVVVAKAKRELSMGIGLGVADFVGWWLYYLTVTIGMVRVVKGVIWLSMVLLCRRRSGGGNFANSCAEDDDLQDNKV</sequence>
<keyword evidence="1" id="KW-0472">Membrane</keyword>
<feature type="transmembrane region" description="Helical" evidence="1">
    <location>
        <begin position="228"/>
        <end position="253"/>
    </location>
</feature>
<organism evidence="2 3">
    <name type="scientific">Prunus yedoensis var. nudiflora</name>
    <dbReference type="NCBI Taxonomy" id="2094558"/>
    <lineage>
        <taxon>Eukaryota</taxon>
        <taxon>Viridiplantae</taxon>
        <taxon>Streptophyta</taxon>
        <taxon>Embryophyta</taxon>
        <taxon>Tracheophyta</taxon>
        <taxon>Spermatophyta</taxon>
        <taxon>Magnoliopsida</taxon>
        <taxon>eudicotyledons</taxon>
        <taxon>Gunneridae</taxon>
        <taxon>Pentapetalae</taxon>
        <taxon>rosids</taxon>
        <taxon>fabids</taxon>
        <taxon>Rosales</taxon>
        <taxon>Rosaceae</taxon>
        <taxon>Amygdaloideae</taxon>
        <taxon>Amygdaleae</taxon>
        <taxon>Prunus</taxon>
    </lineage>
</organism>
<comment type="caution">
    <text evidence="2">The sequence shown here is derived from an EMBL/GenBank/DDBJ whole genome shotgun (WGS) entry which is preliminary data.</text>
</comment>
<dbReference type="PANTHER" id="PTHR37172">
    <property type="entry name" value="TRANSMEMBRANE PROTEIN"/>
    <property type="match status" value="1"/>
</dbReference>